<sequence>MYITIRPSFIYAHKIQFNILNSHISKINSIYLLINLPRTTKIRTGRLINNFGFPRIQIRFLWFLI</sequence>
<evidence type="ECO:0000313" key="1">
    <source>
        <dbReference type="EMBL" id="KHG22043.1"/>
    </source>
</evidence>
<organism evidence="1 2">
    <name type="scientific">Gossypium arboreum</name>
    <name type="common">Tree cotton</name>
    <name type="synonym">Gossypium nanking</name>
    <dbReference type="NCBI Taxonomy" id="29729"/>
    <lineage>
        <taxon>Eukaryota</taxon>
        <taxon>Viridiplantae</taxon>
        <taxon>Streptophyta</taxon>
        <taxon>Embryophyta</taxon>
        <taxon>Tracheophyta</taxon>
        <taxon>Spermatophyta</taxon>
        <taxon>Magnoliopsida</taxon>
        <taxon>eudicotyledons</taxon>
        <taxon>Gunneridae</taxon>
        <taxon>Pentapetalae</taxon>
        <taxon>rosids</taxon>
        <taxon>malvids</taxon>
        <taxon>Malvales</taxon>
        <taxon>Malvaceae</taxon>
        <taxon>Malvoideae</taxon>
        <taxon>Gossypium</taxon>
    </lineage>
</organism>
<dbReference type="Proteomes" id="UP000032142">
    <property type="component" value="Unassembled WGS sequence"/>
</dbReference>
<dbReference type="EMBL" id="KN420433">
    <property type="protein sequence ID" value="KHG22043.1"/>
    <property type="molecule type" value="Genomic_DNA"/>
</dbReference>
<keyword evidence="2" id="KW-1185">Reference proteome</keyword>
<evidence type="ECO:0000313" key="2">
    <source>
        <dbReference type="Proteomes" id="UP000032142"/>
    </source>
</evidence>
<proteinExistence type="predicted"/>
<protein>
    <submittedName>
        <fullName evidence="1">Uncharacterized protein</fullName>
    </submittedName>
</protein>
<gene>
    <name evidence="1" type="ORF">F383_04299</name>
</gene>
<name>A0A0B0P5L9_GOSAR</name>
<dbReference type="AlphaFoldDB" id="A0A0B0P5L9"/>
<reference evidence="2" key="1">
    <citation type="submission" date="2014-09" db="EMBL/GenBank/DDBJ databases">
        <authorList>
            <person name="Mudge J."/>
            <person name="Ramaraj T."/>
            <person name="Lindquist I.E."/>
            <person name="Bharti A.K."/>
            <person name="Sundararajan A."/>
            <person name="Cameron C.T."/>
            <person name="Woodward J.E."/>
            <person name="May G.D."/>
            <person name="Brubaker C."/>
            <person name="Broadhvest J."/>
            <person name="Wilkins T.A."/>
        </authorList>
    </citation>
    <scope>NUCLEOTIDE SEQUENCE</scope>
    <source>
        <strain evidence="2">cv. AKA8401</strain>
    </source>
</reference>
<accession>A0A0B0P5L9</accession>